<dbReference type="PATRIC" id="fig|1048260.3.peg.598"/>
<dbReference type="AlphaFoldDB" id="J9Z9H5"/>
<protein>
    <submittedName>
        <fullName evidence="1">Uncharacterized protein</fullName>
    </submittedName>
</protein>
<name>J9Z9H5_LEPFM</name>
<evidence type="ECO:0000313" key="1">
    <source>
        <dbReference type="EMBL" id="AFS52796.1"/>
    </source>
</evidence>
<dbReference type="EMBL" id="CP002919">
    <property type="protein sequence ID" value="AFS52796.1"/>
    <property type="molecule type" value="Genomic_DNA"/>
</dbReference>
<evidence type="ECO:0000313" key="2">
    <source>
        <dbReference type="Proteomes" id="UP000006177"/>
    </source>
</evidence>
<dbReference type="HOGENOM" id="CLU_105831_0_0_0"/>
<accession>J9Z9H5</accession>
<dbReference type="KEGG" id="lfi:LFML04_0559"/>
<gene>
    <name evidence="1" type="ordered locus">LFML04_0559</name>
</gene>
<dbReference type="Proteomes" id="UP000006177">
    <property type="component" value="Chromosome"/>
</dbReference>
<proteinExistence type="predicted"/>
<organism evidence="1 2">
    <name type="scientific">Leptospirillum ferriphilum (strain ML-04)</name>
    <dbReference type="NCBI Taxonomy" id="1048260"/>
    <lineage>
        <taxon>Bacteria</taxon>
        <taxon>Pseudomonadati</taxon>
        <taxon>Nitrospirota</taxon>
        <taxon>Nitrospiria</taxon>
        <taxon>Nitrospirales</taxon>
        <taxon>Nitrospiraceae</taxon>
        <taxon>Leptospirillum</taxon>
    </lineage>
</organism>
<reference evidence="1 2" key="1">
    <citation type="journal article" date="2011" name="J. Microbiol.">
        <title>Complete genome of Leptospirillum ferriphilum ML-04 provides insight into its physiology and environmental adaptation.</title>
        <authorList>
            <person name="Mi S."/>
            <person name="Song J."/>
            <person name="Lin J."/>
            <person name="Che Y."/>
            <person name="Zheng H."/>
            <person name="Lin J."/>
        </authorList>
    </citation>
    <scope>NUCLEOTIDE SEQUENCE [LARGE SCALE GENOMIC DNA]</scope>
    <source>
        <strain evidence="1 2">ML-04</strain>
    </source>
</reference>
<sequence length="197" mass="21398">MPARRRIRRLKPLFSGLVPPIGHLLIFFASSLALPSAAGAIENLGGIIIEIEPSRSPGDLLLLLDRVPLGPGGVPLCRKPSGKKVSVLAQNAVRREGEHSTFVVRPARPDFLSDLLTVGDCLTVHGRLETRRTNPAANDIRIVSSLQEKKKNAKPLRAFFLGIWSDQPSLPAVSSALLRPVKQRFPDKTLVSRSDGP</sequence>